<dbReference type="PANTHER" id="PTHR38355:SF1">
    <property type="entry name" value="OS06G0149500 PROTEIN"/>
    <property type="match status" value="1"/>
</dbReference>
<reference evidence="4" key="1">
    <citation type="submission" date="2025-08" db="UniProtKB">
        <authorList>
            <consortium name="RefSeq"/>
        </authorList>
    </citation>
    <scope>IDENTIFICATION</scope>
</reference>
<dbReference type="RefSeq" id="XP_010242767.1">
    <property type="nucleotide sequence ID" value="XM_010244465.2"/>
</dbReference>
<dbReference type="FunCoup" id="A0A1U7Z738">
    <property type="interactions" value="1618"/>
</dbReference>
<dbReference type="Proteomes" id="UP000189703">
    <property type="component" value="Unplaced"/>
</dbReference>
<dbReference type="KEGG" id="nnu:104587034"/>
<gene>
    <name evidence="4" type="primary">LOC104587034</name>
</gene>
<organism evidence="3 4">
    <name type="scientific">Nelumbo nucifera</name>
    <name type="common">Sacred lotus</name>
    <dbReference type="NCBI Taxonomy" id="4432"/>
    <lineage>
        <taxon>Eukaryota</taxon>
        <taxon>Viridiplantae</taxon>
        <taxon>Streptophyta</taxon>
        <taxon>Embryophyta</taxon>
        <taxon>Tracheophyta</taxon>
        <taxon>Spermatophyta</taxon>
        <taxon>Magnoliopsida</taxon>
        <taxon>Proteales</taxon>
        <taxon>Nelumbonaceae</taxon>
        <taxon>Nelumbo</taxon>
    </lineage>
</organism>
<sequence length="117" mass="13031">MQWVGKVVDQMMRGVNNNTVINVFLVASFAALTIRSVNQQKDIQALEAEKDSLLRTNKAMKKAMWDWKQKLFAEATDGVCPVPLSRLRAIYGEAPTQPAVVGNTVKEDPKSIPKFVV</sequence>
<keyword evidence="3" id="KW-1185">Reference proteome</keyword>
<dbReference type="eggNOG" id="ENOG502S3YR">
    <property type="taxonomic scope" value="Eukaryota"/>
</dbReference>
<dbReference type="PANTHER" id="PTHR38355">
    <property type="entry name" value="OS06G0149500 PROTEIN"/>
    <property type="match status" value="1"/>
</dbReference>
<dbReference type="InParanoid" id="A0A1U7Z738"/>
<evidence type="ECO:0000256" key="2">
    <source>
        <dbReference type="SAM" id="Phobius"/>
    </source>
</evidence>
<dbReference type="OMA" id="RRTIWNW"/>
<proteinExistence type="predicted"/>
<dbReference type="OrthoDB" id="1857819at2759"/>
<evidence type="ECO:0000313" key="4">
    <source>
        <dbReference type="RefSeq" id="XP_010242767.1"/>
    </source>
</evidence>
<keyword evidence="2" id="KW-1133">Transmembrane helix</keyword>
<dbReference type="AlphaFoldDB" id="A0A1U7Z738"/>
<keyword evidence="2" id="KW-0472">Membrane</keyword>
<keyword evidence="2" id="KW-0812">Transmembrane</keyword>
<dbReference type="GeneID" id="104587034"/>
<feature type="coiled-coil region" evidence="1">
    <location>
        <begin position="36"/>
        <end position="63"/>
    </location>
</feature>
<keyword evidence="1" id="KW-0175">Coiled coil</keyword>
<evidence type="ECO:0000313" key="3">
    <source>
        <dbReference type="Proteomes" id="UP000189703"/>
    </source>
</evidence>
<name>A0A1U7Z738_NELNU</name>
<protein>
    <submittedName>
        <fullName evidence="4">Uncharacterized protein LOC104587034</fullName>
    </submittedName>
</protein>
<evidence type="ECO:0000256" key="1">
    <source>
        <dbReference type="SAM" id="Coils"/>
    </source>
</evidence>
<accession>A0A1U7Z738</accession>
<feature type="transmembrane region" description="Helical" evidence="2">
    <location>
        <begin position="20"/>
        <end position="37"/>
    </location>
</feature>